<dbReference type="Ensembl" id="ENSCSAVT00000020140.1">
    <property type="protein sequence ID" value="ENSCSAVP00000019926.1"/>
    <property type="gene ID" value="ENSCSAVG00000011701.1"/>
</dbReference>
<reference evidence="3" key="1">
    <citation type="submission" date="2003-08" db="EMBL/GenBank/DDBJ databases">
        <authorList>
            <person name="Birren B."/>
            <person name="Nusbaum C."/>
            <person name="Abebe A."/>
            <person name="Abouelleil A."/>
            <person name="Adekoya E."/>
            <person name="Ait-zahra M."/>
            <person name="Allen N."/>
            <person name="Allen T."/>
            <person name="An P."/>
            <person name="Anderson M."/>
            <person name="Anderson S."/>
            <person name="Arachchi H."/>
            <person name="Armbruster J."/>
            <person name="Bachantsang P."/>
            <person name="Baldwin J."/>
            <person name="Barry A."/>
            <person name="Bayul T."/>
            <person name="Blitshsteyn B."/>
            <person name="Bloom T."/>
            <person name="Blye J."/>
            <person name="Boguslavskiy L."/>
            <person name="Borowsky M."/>
            <person name="Boukhgalter B."/>
            <person name="Brunache A."/>
            <person name="Butler J."/>
            <person name="Calixte N."/>
            <person name="Calvo S."/>
            <person name="Camarata J."/>
            <person name="Campo K."/>
            <person name="Chang J."/>
            <person name="Cheshatsang Y."/>
            <person name="Citroen M."/>
            <person name="Collymore A."/>
            <person name="Considine T."/>
            <person name="Cook A."/>
            <person name="Cooke P."/>
            <person name="Corum B."/>
            <person name="Cuomo C."/>
            <person name="David R."/>
            <person name="Dawoe T."/>
            <person name="Degray S."/>
            <person name="Dodge S."/>
            <person name="Dooley K."/>
            <person name="Dorje P."/>
            <person name="Dorjee K."/>
            <person name="Dorris L."/>
            <person name="Duffey N."/>
            <person name="Dupes A."/>
            <person name="Elkins T."/>
            <person name="Engels R."/>
            <person name="Erickson J."/>
            <person name="Farina A."/>
            <person name="Faro S."/>
            <person name="Ferreira P."/>
            <person name="Fischer H."/>
            <person name="Fitzgerald M."/>
            <person name="Foley K."/>
            <person name="Gage D."/>
            <person name="Galagan J."/>
            <person name="Gearin G."/>
            <person name="Gnerre S."/>
            <person name="Gnirke A."/>
            <person name="Goyette A."/>
            <person name="Graham J."/>
            <person name="Grandbois E."/>
            <person name="Gyaltsen K."/>
            <person name="Hafez N."/>
            <person name="Hagopian D."/>
            <person name="Hagos B."/>
            <person name="Hall J."/>
            <person name="Hatcher B."/>
            <person name="Heller A."/>
            <person name="Higgins H."/>
            <person name="Honan T."/>
            <person name="Horn A."/>
            <person name="Houde N."/>
            <person name="Hughes L."/>
            <person name="Hulme W."/>
            <person name="Husby E."/>
            <person name="Iliev I."/>
            <person name="Jaffe D."/>
            <person name="Jones C."/>
            <person name="Kamal M."/>
            <person name="Kamat A."/>
            <person name="Kamvysselis M."/>
            <person name="Karlsson E."/>
            <person name="Kells C."/>
            <person name="Kieu A."/>
            <person name="Kisner P."/>
            <person name="Kodira C."/>
            <person name="Kulbokas E."/>
            <person name="Labutti K."/>
            <person name="Lama D."/>
            <person name="Landers T."/>
            <person name="Leger J."/>
            <person name="Levine S."/>
            <person name="Lewis D."/>
            <person name="Lewis T."/>
            <person name="Lindblad-toh K."/>
            <person name="Liu X."/>
            <person name="Lokyitsang T."/>
            <person name="Lokyitsang Y."/>
            <person name="Lucien O."/>
            <person name="Lui A."/>
            <person name="Ma L.J."/>
            <person name="Mabbitt R."/>
            <person name="Macdonald J."/>
            <person name="Maclean C."/>
            <person name="Major J."/>
            <person name="Manning J."/>
            <person name="Marabella R."/>
            <person name="Maru K."/>
            <person name="Matthews C."/>
            <person name="Mauceli E."/>
            <person name="Mccarthy M."/>
            <person name="Mcdonough S."/>
            <person name="Mcghee T."/>
            <person name="Meldrim J."/>
            <person name="Meneus L."/>
            <person name="Mesirov J."/>
            <person name="Mihalev A."/>
            <person name="Mihova T."/>
            <person name="Mikkelsen T."/>
            <person name="Mlenga V."/>
            <person name="Moru K."/>
            <person name="Mozes J."/>
            <person name="Mulrain L."/>
            <person name="Munson G."/>
            <person name="Naylor J."/>
            <person name="Newes C."/>
            <person name="Nguyen C."/>
            <person name="Nguyen N."/>
            <person name="Nguyen T."/>
            <person name="Nicol R."/>
            <person name="Nielsen C."/>
            <person name="Nizzari M."/>
            <person name="Norbu C."/>
            <person name="Norbu N."/>
            <person name="O'donnell P."/>
            <person name="Okoawo O."/>
            <person name="O'leary S."/>
            <person name="Omotosho B."/>
            <person name="O'neill K."/>
            <person name="Osman S."/>
            <person name="Parker S."/>
            <person name="Perrin D."/>
            <person name="Phunkhang P."/>
            <person name="Piqani B."/>
            <person name="Purcell S."/>
            <person name="Rachupka T."/>
            <person name="Ramasamy U."/>
            <person name="Rameau R."/>
            <person name="Ray V."/>
            <person name="Raymond C."/>
            <person name="Retta R."/>
            <person name="Richardson S."/>
            <person name="Rise C."/>
            <person name="Rodriguez J."/>
            <person name="Rogers J."/>
            <person name="Rogov P."/>
            <person name="Rutman M."/>
            <person name="Schupbach R."/>
            <person name="Seaman C."/>
            <person name="Settipalli S."/>
            <person name="Sharpe T."/>
            <person name="Sheridan J."/>
            <person name="Sherpa N."/>
            <person name="Shi J."/>
            <person name="Smirnov S."/>
            <person name="Smith C."/>
            <person name="Sougnez C."/>
            <person name="Spencer B."/>
            <person name="Stalker J."/>
            <person name="Stange-thomann N."/>
            <person name="Stavropoulos S."/>
            <person name="Stetson K."/>
            <person name="Stone C."/>
            <person name="Stone S."/>
            <person name="Stubbs M."/>
            <person name="Talamas J."/>
            <person name="Tchuinga P."/>
            <person name="Tenzing P."/>
            <person name="Tesfaye S."/>
            <person name="Theodore J."/>
            <person name="Thoulutsang Y."/>
            <person name="Topham K."/>
            <person name="Towey S."/>
            <person name="Tsamla T."/>
            <person name="Tsomo N."/>
            <person name="Vallee D."/>
            <person name="Vassiliev H."/>
            <person name="Venkataraman V."/>
            <person name="Vinson J."/>
            <person name="Vo A."/>
            <person name="Wade C."/>
            <person name="Wang S."/>
            <person name="Wangchuk T."/>
            <person name="Wangdi T."/>
            <person name="Whittaker C."/>
            <person name="Wilkinson J."/>
            <person name="Wu Y."/>
            <person name="Wyman D."/>
            <person name="Yadav S."/>
            <person name="Yang S."/>
            <person name="Yang X."/>
            <person name="Yeager S."/>
            <person name="Yee E."/>
            <person name="Young G."/>
            <person name="Zainoun J."/>
            <person name="Zembeck L."/>
            <person name="Zimmer A."/>
            <person name="Zody M."/>
            <person name="Lander E."/>
        </authorList>
    </citation>
    <scope>NUCLEOTIDE SEQUENCE [LARGE SCALE GENOMIC DNA]</scope>
</reference>
<dbReference type="Proteomes" id="UP000007875">
    <property type="component" value="Unassembled WGS sequence"/>
</dbReference>
<reference evidence="2" key="2">
    <citation type="submission" date="2025-08" db="UniProtKB">
        <authorList>
            <consortium name="Ensembl"/>
        </authorList>
    </citation>
    <scope>IDENTIFICATION</scope>
</reference>
<sequence>MQPSPSIKPGNPPAHMLGPVHPQFTPSGFLPQGNPQLTINPHALIHSPAMTHVQPHLGAGGNPHHPSAAAVAAQAIFQQYARQAYNSTSSPSGKYAAAYPISPSKPYPYPYYYQT</sequence>
<feature type="region of interest" description="Disordered" evidence="1">
    <location>
        <begin position="1"/>
        <end position="38"/>
    </location>
</feature>
<reference evidence="2" key="3">
    <citation type="submission" date="2025-09" db="UniProtKB">
        <authorList>
            <consortium name="Ensembl"/>
        </authorList>
    </citation>
    <scope>IDENTIFICATION</scope>
</reference>
<proteinExistence type="predicted"/>
<dbReference type="AlphaFoldDB" id="H2ZQR0"/>
<keyword evidence="3" id="KW-1185">Reference proteome</keyword>
<dbReference type="InParanoid" id="H2ZQR0"/>
<accession>H2ZQR0</accession>
<evidence type="ECO:0000256" key="1">
    <source>
        <dbReference type="SAM" id="MobiDB-lite"/>
    </source>
</evidence>
<protein>
    <submittedName>
        <fullName evidence="2">Uncharacterized protein</fullName>
    </submittedName>
</protein>
<organism evidence="2 3">
    <name type="scientific">Ciona savignyi</name>
    <name type="common">Pacific transparent sea squirt</name>
    <dbReference type="NCBI Taxonomy" id="51511"/>
    <lineage>
        <taxon>Eukaryota</taxon>
        <taxon>Metazoa</taxon>
        <taxon>Chordata</taxon>
        <taxon>Tunicata</taxon>
        <taxon>Ascidiacea</taxon>
        <taxon>Phlebobranchia</taxon>
        <taxon>Cionidae</taxon>
        <taxon>Ciona</taxon>
    </lineage>
</organism>
<name>H2ZQR0_CIOSA</name>
<dbReference type="HOGENOM" id="CLU_2108148_0_0_1"/>
<evidence type="ECO:0000313" key="3">
    <source>
        <dbReference type="Proteomes" id="UP000007875"/>
    </source>
</evidence>
<evidence type="ECO:0000313" key="2">
    <source>
        <dbReference type="Ensembl" id="ENSCSAVP00000019926.1"/>
    </source>
</evidence>